<reference evidence="1 2" key="1">
    <citation type="submission" date="2017-03" db="EMBL/GenBank/DDBJ databases">
        <authorList>
            <person name="Afonso C.L."/>
            <person name="Miller P.J."/>
            <person name="Scott M.A."/>
            <person name="Spackman E."/>
            <person name="Goraichik I."/>
            <person name="Dimitrov K.M."/>
            <person name="Suarez D.L."/>
            <person name="Swayne D.E."/>
        </authorList>
    </citation>
    <scope>NUCLEOTIDE SEQUENCE [LARGE SCALE GENOMIC DNA]</scope>
    <source>
        <strain evidence="1">PRJEB14757</strain>
    </source>
</reference>
<organism evidence="1 2">
    <name type="scientific">Desulfamplus magnetovallimortis</name>
    <dbReference type="NCBI Taxonomy" id="1246637"/>
    <lineage>
        <taxon>Bacteria</taxon>
        <taxon>Pseudomonadati</taxon>
        <taxon>Thermodesulfobacteriota</taxon>
        <taxon>Desulfobacteria</taxon>
        <taxon>Desulfobacterales</taxon>
        <taxon>Desulfobacteraceae</taxon>
        <taxon>Desulfamplus</taxon>
    </lineage>
</organism>
<protein>
    <submittedName>
        <fullName evidence="1">Uncharacterized protein</fullName>
    </submittedName>
</protein>
<name>A0A1W1HGT3_9BACT</name>
<evidence type="ECO:0000313" key="1">
    <source>
        <dbReference type="EMBL" id="SLM31684.1"/>
    </source>
</evidence>
<dbReference type="AlphaFoldDB" id="A0A1W1HGT3"/>
<dbReference type="EMBL" id="FWEV01000283">
    <property type="protein sequence ID" value="SLM31684.1"/>
    <property type="molecule type" value="Genomic_DNA"/>
</dbReference>
<gene>
    <name evidence="1" type="ORF">MTBBW1_410039</name>
</gene>
<accession>A0A1W1HGT3</accession>
<proteinExistence type="predicted"/>
<keyword evidence="2" id="KW-1185">Reference proteome</keyword>
<sequence length="73" mass="8068">MRICIKTCPLTAMDKQAVFDEVCFGNNLKCKGINCLIVGSYALVQVMKKGLGESVCELMLNMSLKNSILLLMH</sequence>
<dbReference type="Proteomes" id="UP000191931">
    <property type="component" value="Unassembled WGS sequence"/>
</dbReference>
<evidence type="ECO:0000313" key="2">
    <source>
        <dbReference type="Proteomes" id="UP000191931"/>
    </source>
</evidence>